<feature type="region of interest" description="Disordered" evidence="1">
    <location>
        <begin position="57"/>
        <end position="78"/>
    </location>
</feature>
<evidence type="ECO:0000256" key="1">
    <source>
        <dbReference type="SAM" id="MobiDB-lite"/>
    </source>
</evidence>
<reference evidence="2" key="1">
    <citation type="submission" date="2013-05" db="EMBL/GenBank/DDBJ databases">
        <authorList>
            <person name="Harkins D.M."/>
            <person name="Durkin A.S."/>
            <person name="Brinkac L.M."/>
            <person name="Haft D.H."/>
            <person name="Selengut J.D."/>
            <person name="Sanka R."/>
            <person name="DePew J."/>
            <person name="Purushe J."/>
            <person name="Hartskeerl R.A."/>
            <person name="Ahmed A."/>
            <person name="van der Linden H."/>
            <person name="Goris M.G.A."/>
            <person name="Vinetz J.M."/>
            <person name="Sutton G.G."/>
            <person name="Nierman W.C."/>
            <person name="Fouts D.E."/>
        </authorList>
    </citation>
    <scope>NUCLEOTIDE SEQUENCE [LARGE SCALE GENOMIC DNA]</scope>
    <source>
        <strain evidence="2">L 60</strain>
    </source>
</reference>
<comment type="caution">
    <text evidence="2">The sequence shown here is derived from an EMBL/GenBank/DDBJ whole genome shotgun (WGS) entry which is preliminary data.</text>
</comment>
<gene>
    <name evidence="2" type="ORF">LEP1GSC062_1308</name>
</gene>
<evidence type="ECO:0000313" key="3">
    <source>
        <dbReference type="Proteomes" id="UP000018747"/>
    </source>
</evidence>
<dbReference type="Proteomes" id="UP000018747">
    <property type="component" value="Unassembled WGS sequence"/>
</dbReference>
<evidence type="ECO:0000313" key="2">
    <source>
        <dbReference type="EMBL" id="EQA61067.1"/>
    </source>
</evidence>
<sequence>MCGEKIITQASQIQENGSTPRVWGKVGKVSRNTASNPGSTPRVWGKDSLKPLLASPQRFNPTCVGKRPEKTPAEKEIPVQPHVCGEKNLNKVIQDRVRGSTPRVWGKASDPMDGNIRSRFNPTCVGKREHFQQILFKIFGSTPRVWGKVKSRKEKCPKARFNPTCVGKSPIGFV</sequence>
<dbReference type="EMBL" id="AHMT02000052">
    <property type="protein sequence ID" value="EQA61067.1"/>
    <property type="molecule type" value="Genomic_DNA"/>
</dbReference>
<proteinExistence type="predicted"/>
<protein>
    <submittedName>
        <fullName evidence="2">Uncharacterized protein</fullName>
    </submittedName>
</protein>
<keyword evidence="3" id="KW-1185">Reference proteome</keyword>
<dbReference type="AlphaFoldDB" id="V6HVW7"/>
<dbReference type="AntiFam" id="ANF00006">
    <property type="entry name" value="Translation of CRISPR region"/>
</dbReference>
<organism evidence="2 3">
    <name type="scientific">Leptospira alexanderi serovar Manhao 3 str. L 60</name>
    <dbReference type="NCBI Taxonomy" id="1049759"/>
    <lineage>
        <taxon>Bacteria</taxon>
        <taxon>Pseudomonadati</taxon>
        <taxon>Spirochaetota</taxon>
        <taxon>Spirochaetia</taxon>
        <taxon>Leptospirales</taxon>
        <taxon>Leptospiraceae</taxon>
        <taxon>Leptospira</taxon>
    </lineage>
</organism>
<name>V6HVW7_9LEPT</name>
<feature type="compositionally biased region" description="Basic and acidic residues" evidence="1">
    <location>
        <begin position="66"/>
        <end position="77"/>
    </location>
</feature>
<dbReference type="AntiFam" id="ANF00057">
    <property type="entry name" value="Translation of E. coli type CRISPR repeat"/>
</dbReference>
<accession>V6HVW7</accession>